<reference evidence="2 3" key="1">
    <citation type="submission" date="2018-04" db="EMBL/GenBank/DDBJ databases">
        <title>Genomic Encyclopedia of Archaeal and Bacterial Type Strains, Phase II (KMG-II): from individual species to whole genera.</title>
        <authorList>
            <person name="Goeker M."/>
        </authorList>
    </citation>
    <scope>NUCLEOTIDE SEQUENCE [LARGE SCALE GENOMIC DNA]</scope>
    <source>
        <strain evidence="2 3">DSM 100977</strain>
    </source>
</reference>
<feature type="signal peptide" evidence="1">
    <location>
        <begin position="1"/>
        <end position="21"/>
    </location>
</feature>
<evidence type="ECO:0000313" key="2">
    <source>
        <dbReference type="EMBL" id="PTX54037.1"/>
    </source>
</evidence>
<sequence length="150" mass="16135">MRGIRTYTIALLLGMGLAAQAAAFPNSPSQRAQLFATCAGRLGALEEHQRMFDGPASERTLAFKQQFEALLDAVMPDAMEYGMPGRLALTWRITAKMAQSRLLTRATFAQDPRSVALAREASAQLIAECNEVVLPPASAPNGMVFPAKAP</sequence>
<dbReference type="EMBL" id="QBKS01000002">
    <property type="protein sequence ID" value="PTX54037.1"/>
    <property type="molecule type" value="Genomic_DNA"/>
</dbReference>
<proteinExistence type="predicted"/>
<dbReference type="RefSeq" id="WP_146174225.1">
    <property type="nucleotide sequence ID" value="NZ_QBKS01000002.1"/>
</dbReference>
<comment type="caution">
    <text evidence="2">The sequence shown here is derived from an EMBL/GenBank/DDBJ whole genome shotgun (WGS) entry which is preliminary data.</text>
</comment>
<evidence type="ECO:0000313" key="3">
    <source>
        <dbReference type="Proteomes" id="UP000243978"/>
    </source>
</evidence>
<keyword evidence="3" id="KW-1185">Reference proteome</keyword>
<accession>A0A2T6BD91</accession>
<dbReference type="OrthoDB" id="7872837at2"/>
<gene>
    <name evidence="2" type="ORF">C8N43_2842</name>
</gene>
<dbReference type="AlphaFoldDB" id="A0A2T6BD91"/>
<organism evidence="2 3">
    <name type="scientific">Litoreibacter ponti</name>
    <dbReference type="NCBI Taxonomy" id="1510457"/>
    <lineage>
        <taxon>Bacteria</taxon>
        <taxon>Pseudomonadati</taxon>
        <taxon>Pseudomonadota</taxon>
        <taxon>Alphaproteobacteria</taxon>
        <taxon>Rhodobacterales</taxon>
        <taxon>Roseobacteraceae</taxon>
        <taxon>Litoreibacter</taxon>
    </lineage>
</organism>
<name>A0A2T6BD91_9RHOB</name>
<evidence type="ECO:0000256" key="1">
    <source>
        <dbReference type="SAM" id="SignalP"/>
    </source>
</evidence>
<dbReference type="Proteomes" id="UP000243978">
    <property type="component" value="Unassembled WGS sequence"/>
</dbReference>
<feature type="chain" id="PRO_5015575088" evidence="1">
    <location>
        <begin position="22"/>
        <end position="150"/>
    </location>
</feature>
<keyword evidence="1" id="KW-0732">Signal</keyword>
<protein>
    <submittedName>
        <fullName evidence="2">Uncharacterized protein</fullName>
    </submittedName>
</protein>